<evidence type="ECO:0000313" key="1">
    <source>
        <dbReference type="EMBL" id="KAG0298654.1"/>
    </source>
</evidence>
<dbReference type="Proteomes" id="UP000823405">
    <property type="component" value="Unassembled WGS sequence"/>
</dbReference>
<sequence>MRRLLIDEAVSRFLYFRLENPTTRPKPFSFHYLPPLGFMTAKSRKRRAKLRRARARLLLDADDKDKDKDKNGDSSDDDVSTGLSLESLCAREVIAAQFRHSIQFCHRLAVLRVDQVRIPSRVYSNYWARTISGIATLEALSLGFVWDWGSLDYIEDVITDIYFACPTSLKVLVLQVQPGDPERYISWETKKETAALERTLDGPLVRRQEPLHNLKVWQVLQLRRWSERALWPLLVSSGCREIVSLEIPVIQTRGLDNAFAAFLCQEFPQLRNLSQDMRRCDQGDSLFPFFEHMKQETLESLCLCHFREKEKKLGVSLKRHYGSLRRVELHDCSFVNTESIQEILFKCRVLEIFKVNGVGGIGIGLKDLIQQGWSSVNIQELELLIDVGSVDPPMSKPRSEFTMAEEEQALLFERFYRQIGAQAALRCLDLRMKMTGDLGDKDIRNLNSCWIYTFPGLLTLGDDDAPTGRWGCLRYLAGLTRLETIRRLFSVEDMMAGYTLQPRDIDWIAQFWPRLREVQYYANSQEYATFFRATMRENESSPCVELLQEKLPKAHVKPYLRDDMTVDPPAFYWVDEQDYYY</sequence>
<comment type="caution">
    <text evidence="1">The sequence shown here is derived from an EMBL/GenBank/DDBJ whole genome shotgun (WGS) entry which is preliminary data.</text>
</comment>
<keyword evidence="2" id="KW-1185">Reference proteome</keyword>
<dbReference type="InterPro" id="IPR032675">
    <property type="entry name" value="LRR_dom_sf"/>
</dbReference>
<organism evidence="1 2">
    <name type="scientific">Linnemannia gamsii</name>
    <dbReference type="NCBI Taxonomy" id="64522"/>
    <lineage>
        <taxon>Eukaryota</taxon>
        <taxon>Fungi</taxon>
        <taxon>Fungi incertae sedis</taxon>
        <taxon>Mucoromycota</taxon>
        <taxon>Mortierellomycotina</taxon>
        <taxon>Mortierellomycetes</taxon>
        <taxon>Mortierellales</taxon>
        <taxon>Mortierellaceae</taxon>
        <taxon>Linnemannia</taxon>
    </lineage>
</organism>
<dbReference type="AlphaFoldDB" id="A0A9P6QWD4"/>
<accession>A0A9P6QWD4</accession>
<proteinExistence type="predicted"/>
<gene>
    <name evidence="1" type="ORF">BGZ97_003991</name>
</gene>
<protein>
    <submittedName>
        <fullName evidence="1">Uncharacterized protein</fullName>
    </submittedName>
</protein>
<reference evidence="1" key="1">
    <citation type="journal article" date="2020" name="Fungal Divers.">
        <title>Resolving the Mortierellaceae phylogeny through synthesis of multi-gene phylogenetics and phylogenomics.</title>
        <authorList>
            <person name="Vandepol N."/>
            <person name="Liber J."/>
            <person name="Desiro A."/>
            <person name="Na H."/>
            <person name="Kennedy M."/>
            <person name="Barry K."/>
            <person name="Grigoriev I.V."/>
            <person name="Miller A.N."/>
            <person name="O'Donnell K."/>
            <person name="Stajich J.E."/>
            <person name="Bonito G."/>
        </authorList>
    </citation>
    <scope>NUCLEOTIDE SEQUENCE</scope>
    <source>
        <strain evidence="1">NVP60</strain>
    </source>
</reference>
<dbReference type="Gene3D" id="3.80.10.10">
    <property type="entry name" value="Ribonuclease Inhibitor"/>
    <property type="match status" value="1"/>
</dbReference>
<name>A0A9P6QWD4_9FUNG</name>
<dbReference type="EMBL" id="JAAAIN010001976">
    <property type="protein sequence ID" value="KAG0298654.1"/>
    <property type="molecule type" value="Genomic_DNA"/>
</dbReference>
<dbReference type="OrthoDB" id="2361191at2759"/>
<evidence type="ECO:0000313" key="2">
    <source>
        <dbReference type="Proteomes" id="UP000823405"/>
    </source>
</evidence>
<dbReference type="SUPFAM" id="SSF52047">
    <property type="entry name" value="RNI-like"/>
    <property type="match status" value="1"/>
</dbReference>